<dbReference type="CDD" id="cd04301">
    <property type="entry name" value="NAT_SF"/>
    <property type="match status" value="1"/>
</dbReference>
<dbReference type="Proteomes" id="UP000543030">
    <property type="component" value="Unassembled WGS sequence"/>
</dbReference>
<sequence>MLWTIRPATPADTDALARIYLGSRQQTFIWQDPADFQLSDFATHTAGERIWLAQDAQGHIGGFVSIWEPDHFIHMLYVQSAFHGQGIGTALLTRLPQWARRSWQLKCLVRNERARRFYAAHGFVVTGQGQSAEGEFVLMTRHAPTDSGR</sequence>
<evidence type="ECO:0000313" key="5">
    <source>
        <dbReference type="Proteomes" id="UP000543030"/>
    </source>
</evidence>
<evidence type="ECO:0000313" key="4">
    <source>
        <dbReference type="EMBL" id="MBB5189462.1"/>
    </source>
</evidence>
<comment type="caution">
    <text evidence="4">The sequence shown here is derived from an EMBL/GenBank/DDBJ whole genome shotgun (WGS) entry which is preliminary data.</text>
</comment>
<dbReference type="PANTHER" id="PTHR43800">
    <property type="entry name" value="PEPTIDYL-LYSINE N-ACETYLTRANSFERASE YJAB"/>
    <property type="match status" value="1"/>
</dbReference>
<evidence type="ECO:0000256" key="1">
    <source>
        <dbReference type="ARBA" id="ARBA00022679"/>
    </source>
</evidence>
<dbReference type="PANTHER" id="PTHR43800:SF1">
    <property type="entry name" value="PEPTIDYL-LYSINE N-ACETYLTRANSFERASE YJAB"/>
    <property type="match status" value="1"/>
</dbReference>
<keyword evidence="1 4" id="KW-0808">Transferase</keyword>
<reference evidence="4 5" key="1">
    <citation type="submission" date="2020-08" db="EMBL/GenBank/DDBJ databases">
        <title>Genomic Encyclopedia of Type Strains, Phase IV (KMG-IV): sequencing the most valuable type-strain genomes for metagenomic binning, comparative biology and taxonomic classification.</title>
        <authorList>
            <person name="Goeker M."/>
        </authorList>
    </citation>
    <scope>NUCLEOTIDE SEQUENCE [LARGE SCALE GENOMIC DNA]</scope>
    <source>
        <strain evidence="4 5">DSM 18233</strain>
    </source>
</reference>
<gene>
    <name evidence="4" type="ORF">HNQ50_000172</name>
</gene>
<feature type="domain" description="N-acetyltransferase" evidence="3">
    <location>
        <begin position="3"/>
        <end position="144"/>
    </location>
</feature>
<dbReference type="PROSITE" id="PS51186">
    <property type="entry name" value="GNAT"/>
    <property type="match status" value="1"/>
</dbReference>
<dbReference type="InterPro" id="IPR000182">
    <property type="entry name" value="GNAT_dom"/>
</dbReference>
<proteinExistence type="predicted"/>
<dbReference type="SUPFAM" id="SSF55729">
    <property type="entry name" value="Acyl-CoA N-acyltransferases (Nat)"/>
    <property type="match status" value="1"/>
</dbReference>
<keyword evidence="5" id="KW-1185">Reference proteome</keyword>
<dbReference type="InterPro" id="IPR016181">
    <property type="entry name" value="Acyl_CoA_acyltransferase"/>
</dbReference>
<accession>A0A840RAU4</accession>
<evidence type="ECO:0000256" key="2">
    <source>
        <dbReference type="ARBA" id="ARBA00023315"/>
    </source>
</evidence>
<dbReference type="EMBL" id="JACHHN010000001">
    <property type="protein sequence ID" value="MBB5189462.1"/>
    <property type="molecule type" value="Genomic_DNA"/>
</dbReference>
<keyword evidence="2" id="KW-0012">Acyltransferase</keyword>
<protein>
    <submittedName>
        <fullName evidence="4">GNAT superfamily N-acetyltransferase</fullName>
    </submittedName>
</protein>
<dbReference type="Pfam" id="PF00583">
    <property type="entry name" value="Acetyltransf_1"/>
    <property type="match status" value="1"/>
</dbReference>
<dbReference type="GO" id="GO:0016747">
    <property type="term" value="F:acyltransferase activity, transferring groups other than amino-acyl groups"/>
    <property type="evidence" value="ECO:0007669"/>
    <property type="project" value="InterPro"/>
</dbReference>
<organism evidence="4 5">
    <name type="scientific">Silvimonas terrae</name>
    <dbReference type="NCBI Taxonomy" id="300266"/>
    <lineage>
        <taxon>Bacteria</taxon>
        <taxon>Pseudomonadati</taxon>
        <taxon>Pseudomonadota</taxon>
        <taxon>Betaproteobacteria</taxon>
        <taxon>Neisseriales</taxon>
        <taxon>Chitinibacteraceae</taxon>
        <taxon>Silvimonas</taxon>
    </lineage>
</organism>
<evidence type="ECO:0000259" key="3">
    <source>
        <dbReference type="PROSITE" id="PS51186"/>
    </source>
</evidence>
<dbReference type="AlphaFoldDB" id="A0A840RAU4"/>
<dbReference type="Gene3D" id="3.40.630.30">
    <property type="match status" value="1"/>
</dbReference>
<dbReference type="RefSeq" id="WP_184096586.1">
    <property type="nucleotide sequence ID" value="NZ_JACHHN010000001.1"/>
</dbReference>
<name>A0A840RAU4_9NEIS</name>